<reference evidence="2" key="1">
    <citation type="submission" date="2022-03" db="EMBL/GenBank/DDBJ databases">
        <title>Complete genome sequence of Caldinitratiruptor microaerophilus.</title>
        <authorList>
            <person name="Mukaiyama R."/>
            <person name="Nishiyama T."/>
            <person name="Ueda K."/>
        </authorList>
    </citation>
    <scope>NUCLEOTIDE SEQUENCE</scope>
    <source>
        <strain evidence="2">JCM 16183</strain>
    </source>
</reference>
<protein>
    <submittedName>
        <fullName evidence="2">Uncharacterized protein</fullName>
    </submittedName>
</protein>
<sequence>MGMNWASDTAELKAEMDELRRRRDELKRRFHVAPAGGSTALPDEGAEGPPAPAEAGDEAEEGEDDDAAEWTAEV</sequence>
<evidence type="ECO:0000313" key="2">
    <source>
        <dbReference type="EMBL" id="BDG59634.1"/>
    </source>
</evidence>
<accession>A0AA35CJJ0</accession>
<proteinExistence type="predicted"/>
<dbReference type="EMBL" id="AP025628">
    <property type="protein sequence ID" value="BDG59634.1"/>
    <property type="molecule type" value="Genomic_DNA"/>
</dbReference>
<dbReference type="Proteomes" id="UP001163687">
    <property type="component" value="Chromosome"/>
</dbReference>
<name>A0AA35CJJ0_9FIRM</name>
<keyword evidence="3" id="KW-1185">Reference proteome</keyword>
<dbReference type="AlphaFoldDB" id="A0AA35CJJ0"/>
<feature type="compositionally biased region" description="Acidic residues" evidence="1">
    <location>
        <begin position="55"/>
        <end position="68"/>
    </location>
</feature>
<organism evidence="2 3">
    <name type="scientific">Caldinitratiruptor microaerophilus</name>
    <dbReference type="NCBI Taxonomy" id="671077"/>
    <lineage>
        <taxon>Bacteria</taxon>
        <taxon>Bacillati</taxon>
        <taxon>Bacillota</taxon>
        <taxon>Clostridia</taxon>
        <taxon>Eubacteriales</taxon>
        <taxon>Symbiobacteriaceae</taxon>
        <taxon>Caldinitratiruptor</taxon>
    </lineage>
</organism>
<feature type="region of interest" description="Disordered" evidence="1">
    <location>
        <begin position="28"/>
        <end position="74"/>
    </location>
</feature>
<dbReference type="KEGG" id="cmic:caldi_07240"/>
<evidence type="ECO:0000313" key="3">
    <source>
        <dbReference type="Proteomes" id="UP001163687"/>
    </source>
</evidence>
<dbReference type="RefSeq" id="WP_264843746.1">
    <property type="nucleotide sequence ID" value="NZ_AP025628.1"/>
</dbReference>
<gene>
    <name evidence="2" type="ORF">caldi_07240</name>
</gene>
<evidence type="ECO:0000256" key="1">
    <source>
        <dbReference type="SAM" id="MobiDB-lite"/>
    </source>
</evidence>